<dbReference type="EMBL" id="JAAMPI010000298">
    <property type="protein sequence ID" value="KAF4633010.1"/>
    <property type="molecule type" value="Genomic_DNA"/>
</dbReference>
<dbReference type="Proteomes" id="UP000566819">
    <property type="component" value="Unassembled WGS sequence"/>
</dbReference>
<organism evidence="1 2">
    <name type="scientific">Cudoniella acicularis</name>
    <dbReference type="NCBI Taxonomy" id="354080"/>
    <lineage>
        <taxon>Eukaryota</taxon>
        <taxon>Fungi</taxon>
        <taxon>Dikarya</taxon>
        <taxon>Ascomycota</taxon>
        <taxon>Pezizomycotina</taxon>
        <taxon>Leotiomycetes</taxon>
        <taxon>Helotiales</taxon>
        <taxon>Tricladiaceae</taxon>
        <taxon>Cudoniella</taxon>
    </lineage>
</organism>
<comment type="caution">
    <text evidence="1">The sequence shown here is derived from an EMBL/GenBank/DDBJ whole genome shotgun (WGS) entry which is preliminary data.</text>
</comment>
<protein>
    <submittedName>
        <fullName evidence="1">Uncharacterized protein</fullName>
    </submittedName>
</protein>
<sequence>MIFHRPIHRMSRVTIGTPQNALYTPLRLLTRMARDDYGNEHESVARLPNLACLRQEQNGYNRASQRRPGFGR</sequence>
<evidence type="ECO:0000313" key="1">
    <source>
        <dbReference type="EMBL" id="KAF4633010.1"/>
    </source>
</evidence>
<gene>
    <name evidence="1" type="ORF">G7Y89_g5114</name>
</gene>
<accession>A0A8H4RQA7</accession>
<keyword evidence="2" id="KW-1185">Reference proteome</keyword>
<dbReference type="AlphaFoldDB" id="A0A8H4RQA7"/>
<reference evidence="1 2" key="1">
    <citation type="submission" date="2020-03" db="EMBL/GenBank/DDBJ databases">
        <title>Draft Genome Sequence of Cudoniella acicularis.</title>
        <authorList>
            <person name="Buettner E."/>
            <person name="Kellner H."/>
        </authorList>
    </citation>
    <scope>NUCLEOTIDE SEQUENCE [LARGE SCALE GENOMIC DNA]</scope>
    <source>
        <strain evidence="1 2">DSM 108380</strain>
    </source>
</reference>
<name>A0A8H4RQA7_9HELO</name>
<evidence type="ECO:0000313" key="2">
    <source>
        <dbReference type="Proteomes" id="UP000566819"/>
    </source>
</evidence>
<proteinExistence type="predicted"/>